<name>A0ABV6FUP3_9BACT</name>
<dbReference type="Proteomes" id="UP001589797">
    <property type="component" value="Unassembled WGS sequence"/>
</dbReference>
<gene>
    <name evidence="2" type="ORF">ACFFIP_11645</name>
</gene>
<comment type="caution">
    <text evidence="2">The sequence shown here is derived from an EMBL/GenBank/DDBJ whole genome shotgun (WGS) entry which is preliminary data.</text>
</comment>
<feature type="transmembrane region" description="Helical" evidence="1">
    <location>
        <begin position="227"/>
        <end position="247"/>
    </location>
</feature>
<dbReference type="EMBL" id="JBHLWI010000032">
    <property type="protein sequence ID" value="MFC0263334.1"/>
    <property type="molecule type" value="Genomic_DNA"/>
</dbReference>
<accession>A0ABV6FUP3</accession>
<dbReference type="SUPFAM" id="SSF48452">
    <property type="entry name" value="TPR-like"/>
    <property type="match status" value="1"/>
</dbReference>
<proteinExistence type="predicted"/>
<keyword evidence="3" id="KW-1185">Reference proteome</keyword>
<evidence type="ECO:0000313" key="2">
    <source>
        <dbReference type="EMBL" id="MFC0263334.1"/>
    </source>
</evidence>
<feature type="transmembrane region" description="Helical" evidence="1">
    <location>
        <begin position="325"/>
        <end position="343"/>
    </location>
</feature>
<dbReference type="InterPro" id="IPR011990">
    <property type="entry name" value="TPR-like_helical_dom_sf"/>
</dbReference>
<evidence type="ECO:0000256" key="1">
    <source>
        <dbReference type="SAM" id="Phobius"/>
    </source>
</evidence>
<sequence length="917" mass="104685">MVLSVIGSILLLMVYFFWKDGHMPIIPGLFTETTSVPISFAQIVSEIIPIEMDNFLVFQSFESLPPLVFPWVSILYGAIIWLLFNLGLALISALKKMYFIAAAAFTIFLLTFSGINGLNIGGIASNYALIGLMTGSLVPVIFISFFSPHWYLWKRLLIILLVSSTTLFSLKNFSDIHEPWLWLAEHATFPATILSALFLLHIGHAIISGTAVILIHLNKGTGIKISWHLIVIFLIYFLLLVFTFLSLTGEVNLPFPTIPPIILMLLAGGLGYTVVKLKIEQTEQAFDIPLVGKSFYWIGFAFTVFTWGKAGFSGNQPLFDLFNHLFIYGQLALSLLFFLYLMANFSQVINSGKDIEKVIFTPKFFAYFHMRIGAVMGLVILTVYADAVIGVQLSTASINNDADYYYQSNKPLEASILYENSWMQYRRNQKAKNAAAHLRFQLKEPSQAVEHLIESFDYAPSVPNILLLSATLHRQDKVFDALFYLEKGLEIFPNNPYLWNNLALLYSKLNRPQDALESLANLPTSNEASQANLLGLQVKHNIVLSEETNIPDDLIFKINYLTLANKQGNYAPFTLDTYNLPENYHLKTSILRNQWSNKIEGNLTADLALLDSLIAQEQMSYEERNYKETRIIRTIQSGYINESLKYLNGMAQAYPNSAGYYHSLASKILVGQLDFQKAAIDLLVAVERGFENFQPFHLAVLYFGDKQAEAVGINRKFEVPFPIWMDWDETGRLVSNHQTRFWSSVSKLHQMLPDQFMEALENIEEPLLKAEWALYLMKHKLHWLDNAKFEIVKTTILTHIPETWTAEELDAWFSFVHQGQDQLPTKIQEVLQPCRGLDRNAYWAPLVWKKVKEEPDELNKYEILQEAIQFNQDPRLWIAYVKQSRKVGLESYGSNALMTMQGWLSPAQIDRLQMENF</sequence>
<evidence type="ECO:0000313" key="3">
    <source>
        <dbReference type="Proteomes" id="UP001589797"/>
    </source>
</evidence>
<reference evidence="2 3" key="1">
    <citation type="submission" date="2024-09" db="EMBL/GenBank/DDBJ databases">
        <authorList>
            <person name="Sun Q."/>
            <person name="Mori K."/>
        </authorList>
    </citation>
    <scope>NUCLEOTIDE SEQUENCE [LARGE SCALE GENOMIC DNA]</scope>
    <source>
        <strain evidence="2 3">CCM 7650</strain>
    </source>
</reference>
<feature type="transmembrane region" description="Helical" evidence="1">
    <location>
        <begin position="68"/>
        <end position="91"/>
    </location>
</feature>
<feature type="transmembrane region" description="Helical" evidence="1">
    <location>
        <begin position="295"/>
        <end position="313"/>
    </location>
</feature>
<feature type="transmembrane region" description="Helical" evidence="1">
    <location>
        <begin position="364"/>
        <end position="385"/>
    </location>
</feature>
<protein>
    <submittedName>
        <fullName evidence="2">Tetratricopeptide repeat protein</fullName>
    </submittedName>
</protein>
<organism evidence="2 3">
    <name type="scientific">Fontibacter flavus</name>
    <dbReference type="NCBI Taxonomy" id="654838"/>
    <lineage>
        <taxon>Bacteria</taxon>
        <taxon>Pseudomonadati</taxon>
        <taxon>Bacteroidota</taxon>
        <taxon>Cytophagia</taxon>
        <taxon>Cytophagales</taxon>
        <taxon>Cyclobacteriaceae</taxon>
        <taxon>Fontibacter</taxon>
    </lineage>
</organism>
<feature type="transmembrane region" description="Helical" evidence="1">
    <location>
        <begin position="193"/>
        <end position="215"/>
    </location>
</feature>
<feature type="transmembrane region" description="Helical" evidence="1">
    <location>
        <begin position="156"/>
        <end position="173"/>
    </location>
</feature>
<dbReference type="Pfam" id="PF13431">
    <property type="entry name" value="TPR_17"/>
    <property type="match status" value="1"/>
</dbReference>
<feature type="transmembrane region" description="Helical" evidence="1">
    <location>
        <begin position="253"/>
        <end position="275"/>
    </location>
</feature>
<feature type="transmembrane region" description="Helical" evidence="1">
    <location>
        <begin position="98"/>
        <end position="115"/>
    </location>
</feature>
<keyword evidence="1" id="KW-1133">Transmembrane helix</keyword>
<dbReference type="RefSeq" id="WP_382387821.1">
    <property type="nucleotide sequence ID" value="NZ_JBHLWI010000032.1"/>
</dbReference>
<keyword evidence="1" id="KW-0812">Transmembrane</keyword>
<feature type="transmembrane region" description="Helical" evidence="1">
    <location>
        <begin position="127"/>
        <end position="147"/>
    </location>
</feature>
<keyword evidence="1" id="KW-0472">Membrane</keyword>
<dbReference type="Gene3D" id="1.25.40.10">
    <property type="entry name" value="Tetratricopeptide repeat domain"/>
    <property type="match status" value="1"/>
</dbReference>